<dbReference type="InterPro" id="IPR000796">
    <property type="entry name" value="Asp_trans"/>
</dbReference>
<dbReference type="GO" id="GO:0004069">
    <property type="term" value="F:L-aspartate:2-oxoglutarate aminotransferase activity"/>
    <property type="evidence" value="ECO:0007669"/>
    <property type="project" value="UniProtKB-EC"/>
</dbReference>
<sequence length="619" mass="69231">MLSTLRVAGRKAASRDAGMRAVVVAARNASAWSNVPQGPPDAILGITEAFKADSFKEKINLGVGAYRDDKGKPYVLPSVRAAEDKVVASRFDKEYAGITGIPSFTSAAAELAYGKDSEVIKDNRLVITQSISGTGALRIGGAFLQRFYPHAKKIYLPTPSWANHNAVFKDSGLEVEKYRYYNKDTIGLDFDGLIADIKAAPENSIILLHACAHNPTGVDPTEEQWRQISDVMKQKGHFAFFDMAYQGFASGNADRDAFAPRHFVKEGHNIALCQSFAKNMGLYGERVGAFSLVCESAEEKKRVESQVKILIRPFYSNPPIHGARVASTIMNDPDLNEQWLGEVKGMADRIIEMRSLLRKNLEQLGSKHNWSHITSQIGMFAYTGLNAEQMDTLAKEHSVYATKDGRISVAGITTGNVKRLAESIFKVVGAEDILQTRIAHLAHLTGRSSAGLVHHQVIEIQFQRLALQGIAEILGVQSLSFRNAWLFCFGHLQIRRDEYKMRFSLMEASIDFAETFEALRHIAPKNAMNIQEDLSSKYKPRGMLYVSNIILRHRVNSSSNGWEGVARYKVRNSDRIFYSTICLPELVLRTLLRTIARRIKKYHSNRARMETYSQARQEH</sequence>
<dbReference type="PANTHER" id="PTHR11879">
    <property type="entry name" value="ASPARTATE AMINOTRANSFERASE"/>
    <property type="match status" value="1"/>
</dbReference>
<dbReference type="CDD" id="cd00609">
    <property type="entry name" value="AAT_like"/>
    <property type="match status" value="1"/>
</dbReference>
<dbReference type="InterPro" id="IPR004838">
    <property type="entry name" value="NHTrfase_class1_PyrdxlP-BS"/>
</dbReference>
<dbReference type="InterPro" id="IPR015424">
    <property type="entry name" value="PyrdxlP-dep_Trfase"/>
</dbReference>
<dbReference type="GO" id="GO:0005739">
    <property type="term" value="C:mitochondrion"/>
    <property type="evidence" value="ECO:0007669"/>
    <property type="project" value="TreeGrafter"/>
</dbReference>
<evidence type="ECO:0000256" key="7">
    <source>
        <dbReference type="ARBA" id="ARBA00049185"/>
    </source>
</evidence>
<organism evidence="10 11">
    <name type="scientific">Aspergillus tanneri</name>
    <dbReference type="NCBI Taxonomy" id="1220188"/>
    <lineage>
        <taxon>Eukaryota</taxon>
        <taxon>Fungi</taxon>
        <taxon>Dikarya</taxon>
        <taxon>Ascomycota</taxon>
        <taxon>Pezizomycotina</taxon>
        <taxon>Eurotiomycetes</taxon>
        <taxon>Eurotiomycetidae</taxon>
        <taxon>Eurotiales</taxon>
        <taxon>Aspergillaceae</taxon>
        <taxon>Aspergillus</taxon>
        <taxon>Aspergillus subgen. Circumdati</taxon>
    </lineage>
</organism>
<dbReference type="Gene3D" id="3.40.640.10">
    <property type="entry name" value="Type I PLP-dependent aspartate aminotransferase-like (Major domain)"/>
    <property type="match status" value="1"/>
</dbReference>
<accession>A0A5M9MP43</accession>
<dbReference type="PRINTS" id="PR00799">
    <property type="entry name" value="TRANSAMINASE"/>
</dbReference>
<evidence type="ECO:0000256" key="1">
    <source>
        <dbReference type="ARBA" id="ARBA00001933"/>
    </source>
</evidence>
<dbReference type="Proteomes" id="UP000324241">
    <property type="component" value="Unassembled WGS sequence"/>
</dbReference>
<dbReference type="OrthoDB" id="6752799at2759"/>
<dbReference type="EMBL" id="QUQM01000003">
    <property type="protein sequence ID" value="KAA8648785.1"/>
    <property type="molecule type" value="Genomic_DNA"/>
</dbReference>
<evidence type="ECO:0000256" key="5">
    <source>
        <dbReference type="ARBA" id="ARBA00022679"/>
    </source>
</evidence>
<dbReference type="VEuPathDB" id="FungiDB:EYZ11_004914"/>
<evidence type="ECO:0000256" key="4">
    <source>
        <dbReference type="ARBA" id="ARBA00022576"/>
    </source>
</evidence>
<evidence type="ECO:0000313" key="10">
    <source>
        <dbReference type="EMBL" id="KAA8648785.1"/>
    </source>
</evidence>
<dbReference type="GO" id="GO:0006533">
    <property type="term" value="P:L-aspartate catabolic process"/>
    <property type="evidence" value="ECO:0007669"/>
    <property type="project" value="TreeGrafter"/>
</dbReference>
<dbReference type="InterPro" id="IPR015422">
    <property type="entry name" value="PyrdxlP-dep_Trfase_small"/>
</dbReference>
<gene>
    <name evidence="10" type="primary">AAT1</name>
    <name evidence="10" type="ORF">ATNIH1004_004670</name>
</gene>
<dbReference type="GeneID" id="54327372"/>
<evidence type="ECO:0000313" key="11">
    <source>
        <dbReference type="Proteomes" id="UP000324241"/>
    </source>
</evidence>
<keyword evidence="5 8" id="KW-0808">Transferase</keyword>
<keyword evidence="4 8" id="KW-0032">Aminotransferase</keyword>
<dbReference type="PANTHER" id="PTHR11879:SF22">
    <property type="entry name" value="ASPARTATE AMINOTRANSFERASE, MITOCHONDRIAL"/>
    <property type="match status" value="1"/>
</dbReference>
<dbReference type="VEuPathDB" id="FungiDB:EYZ11_004926"/>
<dbReference type="PROSITE" id="PS00105">
    <property type="entry name" value="AA_TRANSFER_CLASS_1"/>
    <property type="match status" value="1"/>
</dbReference>
<dbReference type="RefSeq" id="XP_033428146.1">
    <property type="nucleotide sequence ID" value="XM_033569340.1"/>
</dbReference>
<comment type="caution">
    <text evidence="10">The sequence shown here is derived from an EMBL/GenBank/DDBJ whole genome shotgun (WGS) entry which is preliminary data.</text>
</comment>
<protein>
    <recommendedName>
        <fullName evidence="8">Aspartate aminotransferase</fullName>
        <ecNumber evidence="8">2.6.1.1</ecNumber>
    </recommendedName>
</protein>
<evidence type="ECO:0000256" key="8">
    <source>
        <dbReference type="RuleBase" id="RU000480"/>
    </source>
</evidence>
<dbReference type="FunFam" id="3.90.1150.10:FF:000001">
    <property type="entry name" value="Aspartate aminotransferase"/>
    <property type="match status" value="1"/>
</dbReference>
<evidence type="ECO:0000256" key="3">
    <source>
        <dbReference type="ARBA" id="ARBA00011738"/>
    </source>
</evidence>
<evidence type="ECO:0000256" key="2">
    <source>
        <dbReference type="ARBA" id="ARBA00007441"/>
    </source>
</evidence>
<comment type="miscellaneous">
    <text evidence="8">In eukaryotes there are cytoplasmic, mitochondrial and chloroplastic isozymes.</text>
</comment>
<comment type="similarity">
    <text evidence="2">Belongs to the class-I pyridoxal-phosphate-dependent aminotransferase family.</text>
</comment>
<dbReference type="FunFam" id="3.40.640.10:FF:000026">
    <property type="entry name" value="Aspartate aminotransferase"/>
    <property type="match status" value="1"/>
</dbReference>
<dbReference type="GO" id="GO:0030170">
    <property type="term" value="F:pyridoxal phosphate binding"/>
    <property type="evidence" value="ECO:0007669"/>
    <property type="project" value="InterPro"/>
</dbReference>
<dbReference type="AlphaFoldDB" id="A0A5M9MP43"/>
<dbReference type="EC" id="2.6.1.1" evidence="8"/>
<dbReference type="Gene3D" id="3.90.1150.10">
    <property type="entry name" value="Aspartate Aminotransferase, domain 1"/>
    <property type="match status" value="1"/>
</dbReference>
<evidence type="ECO:0000256" key="6">
    <source>
        <dbReference type="ARBA" id="ARBA00022898"/>
    </source>
</evidence>
<dbReference type="NCBIfam" id="NF006719">
    <property type="entry name" value="PRK09257.1"/>
    <property type="match status" value="1"/>
</dbReference>
<proteinExistence type="inferred from homology"/>
<comment type="cofactor">
    <cofactor evidence="1">
        <name>pyridoxal 5'-phosphate</name>
        <dbReference type="ChEBI" id="CHEBI:597326"/>
    </cofactor>
</comment>
<evidence type="ECO:0000259" key="9">
    <source>
        <dbReference type="Pfam" id="PF00155"/>
    </source>
</evidence>
<comment type="catalytic activity">
    <reaction evidence="7 8">
        <text>L-aspartate + 2-oxoglutarate = oxaloacetate + L-glutamate</text>
        <dbReference type="Rhea" id="RHEA:21824"/>
        <dbReference type="ChEBI" id="CHEBI:16452"/>
        <dbReference type="ChEBI" id="CHEBI:16810"/>
        <dbReference type="ChEBI" id="CHEBI:29985"/>
        <dbReference type="ChEBI" id="CHEBI:29991"/>
        <dbReference type="EC" id="2.6.1.1"/>
    </reaction>
</comment>
<comment type="subunit">
    <text evidence="3 8">Homodimer.</text>
</comment>
<reference evidence="10 11" key="1">
    <citation type="submission" date="2019-08" db="EMBL/GenBank/DDBJ databases">
        <title>The genome sequence of a newly discovered highly antifungal drug resistant Aspergillus species, Aspergillus tanneri NIH 1004.</title>
        <authorList>
            <person name="Mounaud S."/>
            <person name="Singh I."/>
            <person name="Joardar V."/>
            <person name="Pakala S."/>
            <person name="Pakala S."/>
            <person name="Venepally P."/>
            <person name="Chung J.K."/>
            <person name="Losada L."/>
            <person name="Nierman W.C."/>
        </authorList>
    </citation>
    <scope>NUCLEOTIDE SEQUENCE [LARGE SCALE GENOMIC DNA]</scope>
    <source>
        <strain evidence="10 11">NIH1004</strain>
    </source>
</reference>
<dbReference type="SUPFAM" id="SSF53383">
    <property type="entry name" value="PLP-dependent transferases"/>
    <property type="match status" value="1"/>
</dbReference>
<name>A0A5M9MP43_9EURO</name>
<dbReference type="InterPro" id="IPR015421">
    <property type="entry name" value="PyrdxlP-dep_Trfase_major"/>
</dbReference>
<keyword evidence="6" id="KW-0663">Pyridoxal phosphate</keyword>
<feature type="domain" description="Aminotransferase class I/classII large" evidence="9">
    <location>
        <begin position="57"/>
        <end position="424"/>
    </location>
</feature>
<dbReference type="Pfam" id="PF00155">
    <property type="entry name" value="Aminotran_1_2"/>
    <property type="match status" value="1"/>
</dbReference>
<dbReference type="InterPro" id="IPR004839">
    <property type="entry name" value="Aminotransferase_I/II_large"/>
</dbReference>